<evidence type="ECO:0000313" key="3">
    <source>
        <dbReference type="Proteomes" id="UP001176941"/>
    </source>
</evidence>
<feature type="compositionally biased region" description="Gly residues" evidence="1">
    <location>
        <begin position="143"/>
        <end position="158"/>
    </location>
</feature>
<feature type="region of interest" description="Disordered" evidence="1">
    <location>
        <begin position="142"/>
        <end position="170"/>
    </location>
</feature>
<gene>
    <name evidence="2" type="ORF">MRATA1EN1_LOCUS26971</name>
</gene>
<organism evidence="2 3">
    <name type="scientific">Rangifer tarandus platyrhynchus</name>
    <name type="common">Svalbard reindeer</name>
    <dbReference type="NCBI Taxonomy" id="3082113"/>
    <lineage>
        <taxon>Eukaryota</taxon>
        <taxon>Metazoa</taxon>
        <taxon>Chordata</taxon>
        <taxon>Craniata</taxon>
        <taxon>Vertebrata</taxon>
        <taxon>Euteleostomi</taxon>
        <taxon>Mammalia</taxon>
        <taxon>Eutheria</taxon>
        <taxon>Laurasiatheria</taxon>
        <taxon>Artiodactyla</taxon>
        <taxon>Ruminantia</taxon>
        <taxon>Pecora</taxon>
        <taxon>Cervidae</taxon>
        <taxon>Odocoileinae</taxon>
        <taxon>Rangifer</taxon>
    </lineage>
</organism>
<dbReference type="Proteomes" id="UP001176941">
    <property type="component" value="Chromosome 7"/>
</dbReference>
<sequence length="199" mass="20692">MQSRTLPPFPIVLILRPESKFVFTPGYMTQIPGNTVHHAGPRPTPDPDSAVAGLRPAPPEAWPAPLLSFYAGPGDLAVRKAWPSLEGLTDVGKAWPGPRPPAQALPLPAPHACLTFARRSPAMQTAMRGSAAPQHQLREEGAAAGGGAGRGGAGGGAGAWKAGPGRRGAGKGALCFRSPTLYYRSRLTQCPRASGMPRP</sequence>
<keyword evidence="3" id="KW-1185">Reference proteome</keyword>
<protein>
    <submittedName>
        <fullName evidence="2">Uncharacterized protein</fullName>
    </submittedName>
</protein>
<accession>A0ABN8ZW97</accession>
<evidence type="ECO:0000313" key="2">
    <source>
        <dbReference type="EMBL" id="CAI9178009.1"/>
    </source>
</evidence>
<dbReference type="EMBL" id="OX459943">
    <property type="protein sequence ID" value="CAI9178009.1"/>
    <property type="molecule type" value="Genomic_DNA"/>
</dbReference>
<evidence type="ECO:0000256" key="1">
    <source>
        <dbReference type="SAM" id="MobiDB-lite"/>
    </source>
</evidence>
<reference evidence="2" key="1">
    <citation type="submission" date="2023-04" db="EMBL/GenBank/DDBJ databases">
        <authorList>
            <consortium name="ELIXIR-Norway"/>
        </authorList>
    </citation>
    <scope>NUCLEOTIDE SEQUENCE [LARGE SCALE GENOMIC DNA]</scope>
</reference>
<name>A0ABN8ZW97_RANTA</name>
<proteinExistence type="predicted"/>